<keyword evidence="3" id="KW-1185">Reference proteome</keyword>
<dbReference type="InterPro" id="IPR000719">
    <property type="entry name" value="Prot_kinase_dom"/>
</dbReference>
<dbReference type="PANTHER" id="PTHR44167:SF24">
    <property type="entry name" value="SERINE_THREONINE-PROTEIN KINASE CHK2"/>
    <property type="match status" value="1"/>
</dbReference>
<dbReference type="PROSITE" id="PS50011">
    <property type="entry name" value="PROTEIN_KINASE_DOM"/>
    <property type="match status" value="1"/>
</dbReference>
<reference evidence="2 3" key="1">
    <citation type="submission" date="2024-09" db="EMBL/GenBank/DDBJ databases">
        <title>Itraconazole resistance in Madurella fahalii resulting from another homologue of gene encoding cytochrome P450 14-alpha sterol demethylase (CYP51).</title>
        <authorList>
            <person name="Yoshioka I."/>
            <person name="Fahal A.H."/>
            <person name="Kaneko S."/>
            <person name="Yaguchi T."/>
        </authorList>
    </citation>
    <scope>NUCLEOTIDE SEQUENCE [LARGE SCALE GENOMIC DNA]</scope>
    <source>
        <strain evidence="2 3">IFM 68171</strain>
    </source>
</reference>
<dbReference type="EMBL" id="BAAFSV010000001">
    <property type="protein sequence ID" value="GAB1312100.1"/>
    <property type="molecule type" value="Genomic_DNA"/>
</dbReference>
<dbReference type="Pfam" id="PF00069">
    <property type="entry name" value="Pkinase"/>
    <property type="match status" value="1"/>
</dbReference>
<proteinExistence type="predicted"/>
<feature type="domain" description="Protein kinase" evidence="1">
    <location>
        <begin position="1"/>
        <end position="116"/>
    </location>
</feature>
<dbReference type="RefSeq" id="XP_070913833.1">
    <property type="nucleotide sequence ID" value="XM_071057732.1"/>
</dbReference>
<gene>
    <name evidence="2" type="ORF">MFIFM68171_02310</name>
</gene>
<dbReference type="SUPFAM" id="SSF56112">
    <property type="entry name" value="Protein kinase-like (PK-like)"/>
    <property type="match status" value="1"/>
</dbReference>
<evidence type="ECO:0000313" key="2">
    <source>
        <dbReference type="EMBL" id="GAB1312100.1"/>
    </source>
</evidence>
<dbReference type="Proteomes" id="UP001628179">
    <property type="component" value="Unassembled WGS sequence"/>
</dbReference>
<organism evidence="2 3">
    <name type="scientific">Madurella fahalii</name>
    <dbReference type="NCBI Taxonomy" id="1157608"/>
    <lineage>
        <taxon>Eukaryota</taxon>
        <taxon>Fungi</taxon>
        <taxon>Dikarya</taxon>
        <taxon>Ascomycota</taxon>
        <taxon>Pezizomycotina</taxon>
        <taxon>Sordariomycetes</taxon>
        <taxon>Sordariomycetidae</taxon>
        <taxon>Sordariales</taxon>
        <taxon>Sordariales incertae sedis</taxon>
        <taxon>Madurella</taxon>
    </lineage>
</organism>
<dbReference type="GeneID" id="98173055"/>
<comment type="caution">
    <text evidence="2">The sequence shown here is derived from an EMBL/GenBank/DDBJ whole genome shotgun (WGS) entry which is preliminary data.</text>
</comment>
<protein>
    <recommendedName>
        <fullName evidence="1">Protein kinase domain-containing protein</fullName>
    </recommendedName>
</protein>
<dbReference type="Gene3D" id="1.10.510.10">
    <property type="entry name" value="Transferase(Phosphotransferase) domain 1"/>
    <property type="match status" value="1"/>
</dbReference>
<evidence type="ECO:0000259" key="1">
    <source>
        <dbReference type="PROSITE" id="PS50011"/>
    </source>
</evidence>
<evidence type="ECO:0000313" key="3">
    <source>
        <dbReference type="Proteomes" id="UP001628179"/>
    </source>
</evidence>
<dbReference type="PANTHER" id="PTHR44167">
    <property type="entry name" value="OVARIAN-SPECIFIC SERINE/THREONINE-PROTEIN KINASE LOK-RELATED"/>
    <property type="match status" value="1"/>
</dbReference>
<sequence length="116" mass="12840">MHRDISTGNILVYSRDYDGIFIKFADFGLAKEGEQLTTHCGHRTYLAPEIHRKWCKVPRSAASYTSAVDIWSAGVVITELLCGLPNNTTVPIGTTTSVRASGNTIPIPETSWRHFC</sequence>
<dbReference type="InterPro" id="IPR011009">
    <property type="entry name" value="Kinase-like_dom_sf"/>
</dbReference>
<accession>A0ABQ0G2Y2</accession>
<name>A0ABQ0G2Y2_9PEZI</name>